<reference evidence="2 3" key="1">
    <citation type="journal article" name="Sci. Rep.">
        <title>Genome-scale phylogenetic analyses confirm Olpidium as the closest living zoosporic fungus to the non-flagellated, terrestrial fungi.</title>
        <authorList>
            <person name="Chang Y."/>
            <person name="Rochon D."/>
            <person name="Sekimoto S."/>
            <person name="Wang Y."/>
            <person name="Chovatia M."/>
            <person name="Sandor L."/>
            <person name="Salamov A."/>
            <person name="Grigoriev I.V."/>
            <person name="Stajich J.E."/>
            <person name="Spatafora J.W."/>
        </authorList>
    </citation>
    <scope>NUCLEOTIDE SEQUENCE [LARGE SCALE GENOMIC DNA]</scope>
    <source>
        <strain evidence="2">S191</strain>
    </source>
</reference>
<feature type="region of interest" description="Disordered" evidence="1">
    <location>
        <begin position="12"/>
        <end position="32"/>
    </location>
</feature>
<name>A0A8H8DKE9_9FUNG</name>
<feature type="non-terminal residue" evidence="2">
    <location>
        <position position="1"/>
    </location>
</feature>
<dbReference type="EMBL" id="JAEFCI010003072">
    <property type="protein sequence ID" value="KAG5461829.1"/>
    <property type="molecule type" value="Genomic_DNA"/>
</dbReference>
<sequence>VRIRREVGLLLHPPARSTSQTTGPWTHGPERLLTGNQRTWSGACYVGPEYFCRRTWRGVPLLAWKHGDANRRAVGSFCRRTWRGVPLLAWKHGDANRRSEKYPPAVPTVELGEGVGLNYLREIPTVELGGGEALLMQRHDDVNGNDGGRRDAEVPFPYDHLRTGEDAREASATCGRSLPWDSAGA</sequence>
<comment type="caution">
    <text evidence="2">The sequence shown here is derived from an EMBL/GenBank/DDBJ whole genome shotgun (WGS) entry which is preliminary data.</text>
</comment>
<dbReference type="Proteomes" id="UP000673691">
    <property type="component" value="Unassembled WGS sequence"/>
</dbReference>
<feature type="compositionally biased region" description="Basic and acidic residues" evidence="1">
    <location>
        <begin position="141"/>
        <end position="169"/>
    </location>
</feature>
<proteinExistence type="predicted"/>
<organism evidence="2 3">
    <name type="scientific">Olpidium bornovanus</name>
    <dbReference type="NCBI Taxonomy" id="278681"/>
    <lineage>
        <taxon>Eukaryota</taxon>
        <taxon>Fungi</taxon>
        <taxon>Fungi incertae sedis</taxon>
        <taxon>Olpidiomycota</taxon>
        <taxon>Olpidiomycotina</taxon>
        <taxon>Olpidiomycetes</taxon>
        <taxon>Olpidiales</taxon>
        <taxon>Olpidiaceae</taxon>
        <taxon>Olpidium</taxon>
    </lineage>
</organism>
<keyword evidence="3" id="KW-1185">Reference proteome</keyword>
<feature type="region of interest" description="Disordered" evidence="1">
    <location>
        <begin position="141"/>
        <end position="185"/>
    </location>
</feature>
<evidence type="ECO:0000256" key="1">
    <source>
        <dbReference type="SAM" id="MobiDB-lite"/>
    </source>
</evidence>
<protein>
    <submittedName>
        <fullName evidence="2">Uncharacterized protein</fullName>
    </submittedName>
</protein>
<gene>
    <name evidence="2" type="ORF">BJ554DRAFT_5922</name>
</gene>
<evidence type="ECO:0000313" key="3">
    <source>
        <dbReference type="Proteomes" id="UP000673691"/>
    </source>
</evidence>
<evidence type="ECO:0000313" key="2">
    <source>
        <dbReference type="EMBL" id="KAG5461829.1"/>
    </source>
</evidence>
<accession>A0A8H8DKE9</accession>
<dbReference type="AlphaFoldDB" id="A0A8H8DKE9"/>